<sequence>MKKVVLSCVMMIALLASVSVMAQDSKKTAAPAKVKTEAKATATTKPESKKDSKKTEVKTEKKSNPSVKK</sequence>
<feature type="signal peptide" evidence="2">
    <location>
        <begin position="1"/>
        <end position="22"/>
    </location>
</feature>
<comment type="caution">
    <text evidence="3">The sequence shown here is derived from an EMBL/GenBank/DDBJ whole genome shotgun (WGS) entry which is preliminary data.</text>
</comment>
<accession>A0A2V3PJM5</accession>
<feature type="compositionally biased region" description="Basic and acidic residues" evidence="1">
    <location>
        <begin position="46"/>
        <end position="63"/>
    </location>
</feature>
<evidence type="ECO:0000256" key="2">
    <source>
        <dbReference type="SAM" id="SignalP"/>
    </source>
</evidence>
<evidence type="ECO:0000256" key="1">
    <source>
        <dbReference type="SAM" id="MobiDB-lite"/>
    </source>
</evidence>
<protein>
    <submittedName>
        <fullName evidence="3">Uncharacterized protein</fullName>
    </submittedName>
</protein>
<evidence type="ECO:0000313" key="3">
    <source>
        <dbReference type="EMBL" id="PXV60921.1"/>
    </source>
</evidence>
<evidence type="ECO:0000313" key="4">
    <source>
        <dbReference type="Proteomes" id="UP000247973"/>
    </source>
</evidence>
<reference evidence="3 4" key="1">
    <citation type="submission" date="2018-03" db="EMBL/GenBank/DDBJ databases">
        <title>Genomic Encyclopedia of Archaeal and Bacterial Type Strains, Phase II (KMG-II): from individual species to whole genera.</title>
        <authorList>
            <person name="Goeker M."/>
        </authorList>
    </citation>
    <scope>NUCLEOTIDE SEQUENCE [LARGE SCALE GENOMIC DNA]</scope>
    <source>
        <strain evidence="3 4">DSM 100214</strain>
    </source>
</reference>
<feature type="region of interest" description="Disordered" evidence="1">
    <location>
        <begin position="25"/>
        <end position="69"/>
    </location>
</feature>
<proteinExistence type="predicted"/>
<organism evidence="3 4">
    <name type="scientific">Dysgonomonas alginatilytica</name>
    <dbReference type="NCBI Taxonomy" id="1605892"/>
    <lineage>
        <taxon>Bacteria</taxon>
        <taxon>Pseudomonadati</taxon>
        <taxon>Bacteroidota</taxon>
        <taxon>Bacteroidia</taxon>
        <taxon>Bacteroidales</taxon>
        <taxon>Dysgonomonadaceae</taxon>
        <taxon>Dysgonomonas</taxon>
    </lineage>
</organism>
<dbReference type="Proteomes" id="UP000247973">
    <property type="component" value="Unassembled WGS sequence"/>
</dbReference>
<keyword evidence="4" id="KW-1185">Reference proteome</keyword>
<dbReference type="EMBL" id="QICL01000028">
    <property type="protein sequence ID" value="PXV60921.1"/>
    <property type="molecule type" value="Genomic_DNA"/>
</dbReference>
<gene>
    <name evidence="3" type="ORF">CLV62_1288</name>
</gene>
<feature type="chain" id="PRO_5015890488" evidence="2">
    <location>
        <begin position="23"/>
        <end position="69"/>
    </location>
</feature>
<dbReference type="AlphaFoldDB" id="A0A2V3PJM5"/>
<name>A0A2V3PJM5_9BACT</name>
<dbReference type="RefSeq" id="WP_110311984.1">
    <property type="nucleotide sequence ID" value="NZ_QICL01000028.1"/>
</dbReference>
<keyword evidence="2" id="KW-0732">Signal</keyword>
<feature type="compositionally biased region" description="Low complexity" evidence="1">
    <location>
        <begin position="28"/>
        <end position="45"/>
    </location>
</feature>